<feature type="non-terminal residue" evidence="2">
    <location>
        <position position="53"/>
    </location>
</feature>
<keyword evidence="1" id="KW-1133">Transmembrane helix</keyword>
<reference evidence="2 3" key="1">
    <citation type="submission" date="2021-05" db="EMBL/GenBank/DDBJ databases">
        <title>Genome Assembly of Synthetic Allotetraploid Brassica napus Reveals Homoeologous Exchanges between Subgenomes.</title>
        <authorList>
            <person name="Davis J.T."/>
        </authorList>
    </citation>
    <scope>NUCLEOTIDE SEQUENCE [LARGE SCALE GENOMIC DNA]</scope>
    <source>
        <strain evidence="3">cv. Da-Ae</strain>
        <tissue evidence="2">Seedling</tissue>
    </source>
</reference>
<sequence>MVVKNNDGERNECVSAWLKKELKKMNSTSILYSIATYIRLLYYLRHISILLLK</sequence>
<evidence type="ECO:0000256" key="1">
    <source>
        <dbReference type="SAM" id="Phobius"/>
    </source>
</evidence>
<evidence type="ECO:0000313" key="3">
    <source>
        <dbReference type="Proteomes" id="UP000824890"/>
    </source>
</evidence>
<dbReference type="EMBL" id="JAGKQM010000009">
    <property type="protein sequence ID" value="KAH0910510.1"/>
    <property type="molecule type" value="Genomic_DNA"/>
</dbReference>
<feature type="transmembrane region" description="Helical" evidence="1">
    <location>
        <begin position="30"/>
        <end position="52"/>
    </location>
</feature>
<name>A0ABQ8C204_BRANA</name>
<keyword evidence="1" id="KW-0472">Membrane</keyword>
<accession>A0ABQ8C204</accession>
<evidence type="ECO:0000313" key="2">
    <source>
        <dbReference type="EMBL" id="KAH0910510.1"/>
    </source>
</evidence>
<organism evidence="2 3">
    <name type="scientific">Brassica napus</name>
    <name type="common">Rape</name>
    <dbReference type="NCBI Taxonomy" id="3708"/>
    <lineage>
        <taxon>Eukaryota</taxon>
        <taxon>Viridiplantae</taxon>
        <taxon>Streptophyta</taxon>
        <taxon>Embryophyta</taxon>
        <taxon>Tracheophyta</taxon>
        <taxon>Spermatophyta</taxon>
        <taxon>Magnoliopsida</taxon>
        <taxon>eudicotyledons</taxon>
        <taxon>Gunneridae</taxon>
        <taxon>Pentapetalae</taxon>
        <taxon>rosids</taxon>
        <taxon>malvids</taxon>
        <taxon>Brassicales</taxon>
        <taxon>Brassicaceae</taxon>
        <taxon>Brassiceae</taxon>
        <taxon>Brassica</taxon>
    </lineage>
</organism>
<gene>
    <name evidence="2" type="ORF">HID58_033831</name>
</gene>
<proteinExistence type="predicted"/>
<comment type="caution">
    <text evidence="2">The sequence shown here is derived from an EMBL/GenBank/DDBJ whole genome shotgun (WGS) entry which is preliminary data.</text>
</comment>
<keyword evidence="1" id="KW-0812">Transmembrane</keyword>
<keyword evidence="3" id="KW-1185">Reference proteome</keyword>
<dbReference type="Proteomes" id="UP000824890">
    <property type="component" value="Unassembled WGS sequence"/>
</dbReference>
<protein>
    <submittedName>
        <fullName evidence="2">Uncharacterized protein</fullName>
    </submittedName>
</protein>